<feature type="coiled-coil region" evidence="1">
    <location>
        <begin position="169"/>
        <end position="227"/>
    </location>
</feature>
<feature type="compositionally biased region" description="Polar residues" evidence="2">
    <location>
        <begin position="781"/>
        <end position="798"/>
    </location>
</feature>
<protein>
    <submittedName>
        <fullName evidence="3">Uncharacterized protein</fullName>
    </submittedName>
</protein>
<evidence type="ECO:0000313" key="3">
    <source>
        <dbReference type="EMBL" id="CDW77792.1"/>
    </source>
</evidence>
<evidence type="ECO:0000313" key="4">
    <source>
        <dbReference type="Proteomes" id="UP000039865"/>
    </source>
</evidence>
<feature type="coiled-coil region" evidence="1">
    <location>
        <begin position="372"/>
        <end position="422"/>
    </location>
</feature>
<sequence>MSDQQYLNYDNLDEQLLQENDDQNNEALNDTEQLQEVDNTNLIAEQDEEDEDSSNQDKEVQEYRQMVRRLGLREKEIHDTFIINEDKIRALMSDQEKQILKVSDLIIFKDKADDIIGVELDSYIEFLINHTLQKKAKRQFSFKELKNNFLYWLDHQYKERNRDPAQVEYERQMEESLRQEEKAIKLQNEEKFNWRKRMSIEILNFKLDKHKERLQEVFQRYNKTQEQGYQQSAFIRIKQSKQLFSDIAYIAGVVFCYNREFEETNQYAGFKDSSQKFIKEFKRFLWRHLHEMRPNKRNSQLKCLRQQSPEGYYDARQESQQRVFFDDDLYILEKLNTAFDFSTFKKVLKMFIQDKKIVAIDLNAEYTKHMKKQANKDIKASLQNTIQEYEELVKTTEDEQQRQRVERLIEQMKRELSILSQNNPTKMGSVNNDFISVINPDYNPDSSFISASNEQQFSIGINNNLEDERDNFNFSKRQKALQQVFNIYSKQHIPYNDIRFEQFEDISKRVKVGDFLKFCKDFQINKSLGLKKELLTNIFHKAGSCHKPVIFDEFIKALQLISLEINKVQIEINEKELKEAEDQIQKLADEFKARDDEHVKYLQIKNENKNPYKKFTEEEKKEFKKNDREQKEKRDGLVKELQKLKAKTLDHTLDELYKYMELDIPQAYQKKLKGFHLPFFIHEKYERIPEDDPGQRYKVRFKKIPFSDVKKVVQEIREKREKDKNDKMMEQNEKYIRKMKFIQKTHDRLRQEKLKKIVEERKLIESQHNSQDRKSSDQHGRQVSPQNNNTKAGSYAQQLPSNPFSYLEIKNTKQGQPIQEGRNLKVTLDILTKMHYQDFNNAGDKKQQFNPMDLIQGNSDQDEVAGMIMNDSASGEDEHDIDDFTRKRMPKAQDFRIKLEEQKQQKKTIKKNASQSLLNDYQEKILSLKNQTTQPQNQLVLRDSYDVSNNKKGKSLLLNKNNLNNLHSKSVVSLQPLADIKGPKGKYDSVVIPSQNKQKQYQLVNPKHASAIGRYENQIPQMQSIQPINLQGKHSMIRNASQGNIVKANHMDQLHQNVSYCQSYNILQKMEGILKMHDRQIQKGMKVLKK</sequence>
<organism evidence="3 4">
    <name type="scientific">Stylonychia lemnae</name>
    <name type="common">Ciliate</name>
    <dbReference type="NCBI Taxonomy" id="5949"/>
    <lineage>
        <taxon>Eukaryota</taxon>
        <taxon>Sar</taxon>
        <taxon>Alveolata</taxon>
        <taxon>Ciliophora</taxon>
        <taxon>Intramacronucleata</taxon>
        <taxon>Spirotrichea</taxon>
        <taxon>Stichotrichia</taxon>
        <taxon>Sporadotrichida</taxon>
        <taxon>Oxytrichidae</taxon>
        <taxon>Stylonychinae</taxon>
        <taxon>Stylonychia</taxon>
    </lineage>
</organism>
<dbReference type="Proteomes" id="UP000039865">
    <property type="component" value="Unassembled WGS sequence"/>
</dbReference>
<feature type="region of interest" description="Disordered" evidence="2">
    <location>
        <begin position="762"/>
        <end position="798"/>
    </location>
</feature>
<dbReference type="InParanoid" id="A0A078A888"/>
<feature type="coiled-coil region" evidence="1">
    <location>
        <begin position="558"/>
        <end position="647"/>
    </location>
</feature>
<evidence type="ECO:0000256" key="2">
    <source>
        <dbReference type="SAM" id="MobiDB-lite"/>
    </source>
</evidence>
<evidence type="ECO:0000256" key="1">
    <source>
        <dbReference type="SAM" id="Coils"/>
    </source>
</evidence>
<reference evidence="3 4" key="1">
    <citation type="submission" date="2014-06" db="EMBL/GenBank/DDBJ databases">
        <authorList>
            <person name="Swart Estienne"/>
        </authorList>
    </citation>
    <scope>NUCLEOTIDE SEQUENCE [LARGE SCALE GENOMIC DNA]</scope>
    <source>
        <strain evidence="3 4">130c</strain>
    </source>
</reference>
<feature type="coiled-coil region" evidence="1">
    <location>
        <begin position="713"/>
        <end position="752"/>
    </location>
</feature>
<name>A0A078A888_STYLE</name>
<gene>
    <name evidence="3" type="primary">Contig14298.g15230</name>
    <name evidence="3" type="ORF">STYLEM_6758</name>
</gene>
<feature type="compositionally biased region" description="Polar residues" evidence="2">
    <location>
        <begin position="25"/>
        <end position="37"/>
    </location>
</feature>
<feature type="region of interest" description="Disordered" evidence="2">
    <location>
        <begin position="1"/>
        <end position="37"/>
    </location>
</feature>
<feature type="coiled-coil region" evidence="1">
    <location>
        <begin position="892"/>
        <end position="931"/>
    </location>
</feature>
<dbReference type="AlphaFoldDB" id="A0A078A888"/>
<proteinExistence type="predicted"/>
<accession>A0A078A888</accession>
<feature type="compositionally biased region" description="Basic and acidic residues" evidence="2">
    <location>
        <begin position="762"/>
        <end position="780"/>
    </location>
</feature>
<keyword evidence="1" id="KW-0175">Coiled coil</keyword>
<dbReference type="EMBL" id="CCKQ01006481">
    <property type="protein sequence ID" value="CDW77792.1"/>
    <property type="molecule type" value="Genomic_DNA"/>
</dbReference>
<keyword evidence="4" id="KW-1185">Reference proteome</keyword>